<evidence type="ECO:0000313" key="9">
    <source>
        <dbReference type="EMBL" id="QIM65417.1"/>
    </source>
</evidence>
<dbReference type="GO" id="GO:0030145">
    <property type="term" value="F:manganese ion binding"/>
    <property type="evidence" value="ECO:0007669"/>
    <property type="project" value="UniProtKB-UniRule"/>
</dbReference>
<keyword evidence="5 8" id="KW-0547">Nucleotide-binding</keyword>
<protein>
    <recommendedName>
        <fullName evidence="8">Protein nucleotidyltransferase YdiU</fullName>
        <ecNumber evidence="8">2.7.7.-</ecNumber>
    </recommendedName>
    <alternativeName>
        <fullName evidence="8">Protein adenylyltransferase YdiU</fullName>
        <ecNumber evidence="8">2.7.7.108</ecNumber>
    </alternativeName>
    <alternativeName>
        <fullName evidence="8">Protein uridylyltransferase YdiU</fullName>
        <ecNumber evidence="8">2.7.7.-</ecNumber>
    </alternativeName>
</protein>
<feature type="binding site" evidence="8">
    <location>
        <position position="126"/>
    </location>
    <ligand>
        <name>ATP</name>
        <dbReference type="ChEBI" id="CHEBI:30616"/>
    </ligand>
</feature>
<comment type="catalytic activity">
    <reaction evidence="8">
        <text>L-seryl-[protein] + ATP = 3-O-(5'-adenylyl)-L-seryl-[protein] + diphosphate</text>
        <dbReference type="Rhea" id="RHEA:58120"/>
        <dbReference type="Rhea" id="RHEA-COMP:9863"/>
        <dbReference type="Rhea" id="RHEA-COMP:15073"/>
        <dbReference type="ChEBI" id="CHEBI:29999"/>
        <dbReference type="ChEBI" id="CHEBI:30616"/>
        <dbReference type="ChEBI" id="CHEBI:33019"/>
        <dbReference type="ChEBI" id="CHEBI:142516"/>
        <dbReference type="EC" id="2.7.7.108"/>
    </reaction>
</comment>
<reference evidence="10 11" key="2">
    <citation type="submission" date="2018-11" db="EMBL/GenBank/DDBJ databases">
        <title>Genomic Encyclopedia of Type Strains, Phase IV (KMG-IV): sequencing the most valuable type-strain genomes for metagenomic binning, comparative biology and taxonomic classification.</title>
        <authorList>
            <person name="Goeker M."/>
        </authorList>
    </citation>
    <scope>NUCLEOTIDE SEQUENCE [LARGE SCALE GENOMIC DNA]</scope>
    <source>
        <strain evidence="10 11">DSM 25797</strain>
    </source>
</reference>
<feature type="binding site" evidence="8">
    <location>
        <position position="127"/>
    </location>
    <ligand>
        <name>ATP</name>
        <dbReference type="ChEBI" id="CHEBI:30616"/>
    </ligand>
</feature>
<keyword evidence="7 8" id="KW-0460">Magnesium</keyword>
<evidence type="ECO:0000256" key="7">
    <source>
        <dbReference type="ARBA" id="ARBA00022842"/>
    </source>
</evidence>
<comment type="catalytic activity">
    <reaction evidence="8">
        <text>L-threonyl-[protein] + ATP = 3-O-(5'-adenylyl)-L-threonyl-[protein] + diphosphate</text>
        <dbReference type="Rhea" id="RHEA:54292"/>
        <dbReference type="Rhea" id="RHEA-COMP:11060"/>
        <dbReference type="Rhea" id="RHEA-COMP:13847"/>
        <dbReference type="ChEBI" id="CHEBI:30013"/>
        <dbReference type="ChEBI" id="CHEBI:30616"/>
        <dbReference type="ChEBI" id="CHEBI:33019"/>
        <dbReference type="ChEBI" id="CHEBI:138113"/>
        <dbReference type="EC" id="2.7.7.108"/>
    </reaction>
</comment>
<sequence>MTSLHWQLSSDYRNALSSNFYADVTLAVFPDPQILLFNQPLAQELGLLKANEHTNLAQLADLLVGNRFPDGSQPIAQAYAGHQFGRFNMLGDGRATLLGEQLTPQGEKIDIQLKGNGATPYSRRGDGKAALAPMLREYLISEAMNALHIPTTRSLAVATTGEKIYRETALDGAVLTRTAASHIRVATFQFAAAFANPQELKALADYVIARHFPEISNEDQNPYLQLLAKVIDRQAQLIAQWQLVGFIHGVMNTDNMTISGETIDYGPCAFMDHYDPQTVFSSIDLRGRYRYENQPPIAEWNLTRFAEALLPLFSDAQSEAIELATQRLAEFEPRYQHYYAEGMAKKLGLFAVEEGDQALFDELLRLMRINQADYTNTFIGLTLEMMGEKRVLDGTQAVFSSPFFASWQAKWQARLAKKSQSKAEIMALMQTTNPFVIPRNHSVEDALAQATQGNLQPFQQLLIALQQPFDYNADVAHYQHVPEPNSHYQTFCGT</sequence>
<dbReference type="PANTHER" id="PTHR32057:SF14">
    <property type="entry name" value="PROTEIN ADENYLYLTRANSFERASE SELO, MITOCHONDRIAL"/>
    <property type="match status" value="1"/>
</dbReference>
<dbReference type="GO" id="GO:0000287">
    <property type="term" value="F:magnesium ion binding"/>
    <property type="evidence" value="ECO:0007669"/>
    <property type="project" value="UniProtKB-UniRule"/>
</dbReference>
<proteinExistence type="inferred from homology"/>
<comment type="catalytic activity">
    <reaction evidence="8">
        <text>L-tyrosyl-[protein] + UTP = O-(5'-uridylyl)-L-tyrosyl-[protein] + diphosphate</text>
        <dbReference type="Rhea" id="RHEA:83887"/>
        <dbReference type="Rhea" id="RHEA-COMP:10136"/>
        <dbReference type="Rhea" id="RHEA-COMP:20238"/>
        <dbReference type="ChEBI" id="CHEBI:33019"/>
        <dbReference type="ChEBI" id="CHEBI:46398"/>
        <dbReference type="ChEBI" id="CHEBI:46858"/>
        <dbReference type="ChEBI" id="CHEBI:90602"/>
    </reaction>
</comment>
<evidence type="ECO:0000256" key="2">
    <source>
        <dbReference type="ARBA" id="ARBA00022679"/>
    </source>
</evidence>
<feature type="binding site" evidence="8">
    <location>
        <position position="264"/>
    </location>
    <ligand>
        <name>Mg(2+)</name>
        <dbReference type="ChEBI" id="CHEBI:18420"/>
    </ligand>
</feature>
<organism evidence="9 12">
    <name type="scientific">Frederiksenia canicola</name>
    <dbReference type="NCBI Taxonomy" id="123824"/>
    <lineage>
        <taxon>Bacteria</taxon>
        <taxon>Pseudomonadati</taxon>
        <taxon>Pseudomonadota</taxon>
        <taxon>Gammaproteobacteria</taxon>
        <taxon>Pasteurellales</taxon>
        <taxon>Pasteurellaceae</taxon>
        <taxon>Frederiksenia</taxon>
    </lineage>
</organism>
<accession>A0AAE7C2R1</accession>
<evidence type="ECO:0000256" key="6">
    <source>
        <dbReference type="ARBA" id="ARBA00022840"/>
    </source>
</evidence>
<comment type="catalytic activity">
    <reaction evidence="8">
        <text>L-histidyl-[protein] + UTP = N(tele)-(5'-uridylyl)-L-histidyl-[protein] + diphosphate</text>
        <dbReference type="Rhea" id="RHEA:83891"/>
        <dbReference type="Rhea" id="RHEA-COMP:9745"/>
        <dbReference type="Rhea" id="RHEA-COMP:20239"/>
        <dbReference type="ChEBI" id="CHEBI:29979"/>
        <dbReference type="ChEBI" id="CHEBI:33019"/>
        <dbReference type="ChEBI" id="CHEBI:46398"/>
        <dbReference type="ChEBI" id="CHEBI:233474"/>
    </reaction>
</comment>
<keyword evidence="8" id="KW-0464">Manganese</keyword>
<dbReference type="RefSeq" id="WP_123956055.1">
    <property type="nucleotide sequence ID" value="NZ_CP015029.1"/>
</dbReference>
<comment type="catalytic activity">
    <reaction evidence="8">
        <text>L-seryl-[protein] + UTP = O-(5'-uridylyl)-L-seryl-[protein] + diphosphate</text>
        <dbReference type="Rhea" id="RHEA:64604"/>
        <dbReference type="Rhea" id="RHEA-COMP:9863"/>
        <dbReference type="Rhea" id="RHEA-COMP:16635"/>
        <dbReference type="ChEBI" id="CHEBI:29999"/>
        <dbReference type="ChEBI" id="CHEBI:33019"/>
        <dbReference type="ChEBI" id="CHEBI:46398"/>
        <dbReference type="ChEBI" id="CHEBI:156051"/>
    </reaction>
</comment>
<comment type="function">
    <text evidence="8">Nucleotidyltransferase involved in the post-translational modification of proteins. It can catalyze the addition of adenosine monophosphate (AMP) or uridine monophosphate (UMP) to a protein, resulting in modifications known as AMPylation and UMPylation.</text>
</comment>
<gene>
    <name evidence="8" type="primary">ydiU</name>
    <name evidence="8" type="synonym">selO</name>
    <name evidence="9" type="ORF">A4G17_08175</name>
    <name evidence="10" type="ORF">EDC49_0524</name>
</gene>
<dbReference type="HAMAP" id="MF_00692">
    <property type="entry name" value="SelO"/>
    <property type="match status" value="1"/>
</dbReference>
<feature type="binding site" evidence="8">
    <location>
        <position position="264"/>
    </location>
    <ligand>
        <name>ATP</name>
        <dbReference type="ChEBI" id="CHEBI:30616"/>
    </ligand>
</feature>
<evidence type="ECO:0000256" key="3">
    <source>
        <dbReference type="ARBA" id="ARBA00022695"/>
    </source>
</evidence>
<feature type="binding site" evidence="8">
    <location>
        <position position="184"/>
    </location>
    <ligand>
        <name>ATP</name>
        <dbReference type="ChEBI" id="CHEBI:30616"/>
    </ligand>
</feature>
<dbReference type="GO" id="GO:0070733">
    <property type="term" value="F:AMPylase activity"/>
    <property type="evidence" value="ECO:0007669"/>
    <property type="project" value="UniProtKB-EC"/>
</dbReference>
<dbReference type="Proteomes" id="UP000502287">
    <property type="component" value="Chromosome"/>
</dbReference>
<dbReference type="GO" id="GO:0005524">
    <property type="term" value="F:ATP binding"/>
    <property type="evidence" value="ECO:0007669"/>
    <property type="project" value="UniProtKB-UniRule"/>
</dbReference>
<keyword evidence="2 8" id="KW-0808">Transferase</keyword>
<feature type="binding site" evidence="8">
    <location>
        <position position="94"/>
    </location>
    <ligand>
        <name>ATP</name>
        <dbReference type="ChEBI" id="CHEBI:30616"/>
    </ligand>
</feature>
<dbReference type="EMBL" id="CP015029">
    <property type="protein sequence ID" value="QIM65417.1"/>
    <property type="molecule type" value="Genomic_DNA"/>
</dbReference>
<dbReference type="PANTHER" id="PTHR32057">
    <property type="entry name" value="PROTEIN ADENYLYLTRANSFERASE SELO, MITOCHONDRIAL"/>
    <property type="match status" value="1"/>
</dbReference>
<name>A0AAE7C2R1_9PAST</name>
<feature type="binding site" evidence="8">
    <location>
        <position position="91"/>
    </location>
    <ligand>
        <name>ATP</name>
        <dbReference type="ChEBI" id="CHEBI:30616"/>
    </ligand>
</feature>
<feature type="binding site" evidence="8">
    <location>
        <position position="177"/>
    </location>
    <ligand>
        <name>ATP</name>
        <dbReference type="ChEBI" id="CHEBI:30616"/>
    </ligand>
</feature>
<evidence type="ECO:0000256" key="4">
    <source>
        <dbReference type="ARBA" id="ARBA00022723"/>
    </source>
</evidence>
<dbReference type="EC" id="2.7.7.-" evidence="8"/>
<comment type="catalytic activity">
    <reaction evidence="8">
        <text>L-tyrosyl-[protein] + ATP = O-(5'-adenylyl)-L-tyrosyl-[protein] + diphosphate</text>
        <dbReference type="Rhea" id="RHEA:54288"/>
        <dbReference type="Rhea" id="RHEA-COMP:10136"/>
        <dbReference type="Rhea" id="RHEA-COMP:13846"/>
        <dbReference type="ChEBI" id="CHEBI:30616"/>
        <dbReference type="ChEBI" id="CHEBI:33019"/>
        <dbReference type="ChEBI" id="CHEBI:46858"/>
        <dbReference type="ChEBI" id="CHEBI:83624"/>
        <dbReference type="EC" id="2.7.7.108"/>
    </reaction>
</comment>
<feature type="active site" description="Proton acceptor" evidence="8">
    <location>
        <position position="254"/>
    </location>
</feature>
<keyword evidence="3 8" id="KW-0548">Nucleotidyltransferase</keyword>
<keyword evidence="6 8" id="KW-0067">ATP-binding</keyword>
<dbReference type="Pfam" id="PF02696">
    <property type="entry name" value="SelO"/>
    <property type="match status" value="1"/>
</dbReference>
<comment type="similarity">
    <text evidence="1 8">Belongs to the SELO family.</text>
</comment>
<dbReference type="NCBIfam" id="NF000658">
    <property type="entry name" value="PRK00029.1"/>
    <property type="match status" value="1"/>
</dbReference>
<dbReference type="InterPro" id="IPR003846">
    <property type="entry name" value="SelO"/>
</dbReference>
<dbReference type="EMBL" id="RKQT01000001">
    <property type="protein sequence ID" value="RPE96140.1"/>
    <property type="molecule type" value="Genomic_DNA"/>
</dbReference>
<feature type="binding site" evidence="8">
    <location>
        <position position="93"/>
    </location>
    <ligand>
        <name>ATP</name>
        <dbReference type="ChEBI" id="CHEBI:30616"/>
    </ligand>
</feature>
<keyword evidence="11" id="KW-1185">Reference proteome</keyword>
<feature type="binding site" evidence="8">
    <location>
        <position position="114"/>
    </location>
    <ligand>
        <name>ATP</name>
        <dbReference type="ChEBI" id="CHEBI:30616"/>
    </ligand>
</feature>
<dbReference type="KEGG" id="fcl:A4G17_08175"/>
<dbReference type="AlphaFoldDB" id="A0AAE7C2R1"/>
<evidence type="ECO:0000313" key="10">
    <source>
        <dbReference type="EMBL" id="RPE96140.1"/>
    </source>
</evidence>
<evidence type="ECO:0000313" key="11">
    <source>
        <dbReference type="Proteomes" id="UP000276901"/>
    </source>
</evidence>
<keyword evidence="4 8" id="KW-0479">Metal-binding</keyword>
<evidence type="ECO:0000313" key="12">
    <source>
        <dbReference type="Proteomes" id="UP000502287"/>
    </source>
</evidence>
<dbReference type="Proteomes" id="UP000276901">
    <property type="component" value="Unassembled WGS sequence"/>
</dbReference>
<evidence type="ECO:0000256" key="1">
    <source>
        <dbReference type="ARBA" id="ARBA00009747"/>
    </source>
</evidence>
<dbReference type="EC" id="2.7.7.108" evidence="8"/>
<evidence type="ECO:0000256" key="5">
    <source>
        <dbReference type="ARBA" id="ARBA00022741"/>
    </source>
</evidence>
<reference evidence="9 12" key="1">
    <citation type="submission" date="2016-03" db="EMBL/GenBank/DDBJ databases">
        <authorList>
            <person name="Hansen M.J."/>
            <person name="Bojesen A.M."/>
            <person name="Planet P."/>
        </authorList>
    </citation>
    <scope>NUCLEOTIDE SEQUENCE [LARGE SCALE GENOMIC DNA]</scope>
    <source>
        <strain evidence="9 12">HPA 21</strain>
    </source>
</reference>
<evidence type="ECO:0000256" key="8">
    <source>
        <dbReference type="HAMAP-Rule" id="MF_00692"/>
    </source>
</evidence>
<comment type="cofactor">
    <cofactor evidence="8">
        <name>Mg(2+)</name>
        <dbReference type="ChEBI" id="CHEBI:18420"/>
    </cofactor>
    <cofactor evidence="8">
        <name>Mn(2+)</name>
        <dbReference type="ChEBI" id="CHEBI:29035"/>
    </cofactor>
</comment>
<feature type="binding site" evidence="8">
    <location>
        <position position="255"/>
    </location>
    <ligand>
        <name>Mg(2+)</name>
        <dbReference type="ChEBI" id="CHEBI:18420"/>
    </ligand>
</feature>